<evidence type="ECO:0000256" key="7">
    <source>
        <dbReference type="ARBA" id="ARBA00022685"/>
    </source>
</evidence>
<evidence type="ECO:0000256" key="16">
    <source>
        <dbReference type="ARBA" id="ARBA00023136"/>
    </source>
</evidence>
<evidence type="ECO:0000256" key="17">
    <source>
        <dbReference type="ARBA" id="ARBA00023180"/>
    </source>
</evidence>
<keyword evidence="18" id="KW-0539">Nucleus</keyword>
<dbReference type="Pfam" id="PF01049">
    <property type="entry name" value="CADH_Y-type_LIR"/>
    <property type="match status" value="1"/>
</dbReference>
<dbReference type="InterPro" id="IPR009122">
    <property type="entry name" value="Desmosomal_cadherin"/>
</dbReference>
<reference evidence="29" key="2">
    <citation type="submission" date="2025-08" db="UniProtKB">
        <authorList>
            <consortium name="Ensembl"/>
        </authorList>
    </citation>
    <scope>IDENTIFICATION</scope>
</reference>
<keyword evidence="5" id="KW-1003">Cell membrane</keyword>
<keyword evidence="11" id="KW-0677">Repeat</keyword>
<dbReference type="PRINTS" id="PR00205">
    <property type="entry name" value="CADHERIN"/>
</dbReference>
<evidence type="ECO:0000256" key="23">
    <source>
        <dbReference type="PROSITE-ProRule" id="PRU00043"/>
    </source>
</evidence>
<keyword evidence="6" id="KW-0963">Cytoplasm</keyword>
<name>A0A7N5PA33_AILME</name>
<dbReference type="GO" id="GO:0005886">
    <property type="term" value="C:plasma membrane"/>
    <property type="evidence" value="ECO:0007669"/>
    <property type="project" value="UniProtKB-SubCell"/>
</dbReference>
<evidence type="ECO:0000256" key="8">
    <source>
        <dbReference type="ARBA" id="ARBA00022692"/>
    </source>
</evidence>
<dbReference type="SUPFAM" id="SSF49313">
    <property type="entry name" value="Cadherin-like"/>
    <property type="match status" value="4"/>
</dbReference>
<dbReference type="Ensembl" id="ENSAMET00000048780.1">
    <property type="protein sequence ID" value="ENSAMEP00000041095.1"/>
    <property type="gene ID" value="ENSAMEG00000008088.2"/>
</dbReference>
<dbReference type="SMART" id="SM00112">
    <property type="entry name" value="CA"/>
    <property type="match status" value="3"/>
</dbReference>
<evidence type="ECO:0000256" key="1">
    <source>
        <dbReference type="ARBA" id="ARBA00004123"/>
    </source>
</evidence>
<feature type="domain" description="Cadherin" evidence="28">
    <location>
        <begin position="270"/>
        <end position="385"/>
    </location>
</feature>
<dbReference type="InterPro" id="IPR050971">
    <property type="entry name" value="Cadherin-domain_protein"/>
</dbReference>
<dbReference type="FunFam" id="2.60.40.60:FF:000068">
    <property type="entry name" value="Desmoglein 1"/>
    <property type="match status" value="1"/>
</dbReference>
<keyword evidence="10 27" id="KW-0732">Signal</keyword>
<evidence type="ECO:0000256" key="9">
    <source>
        <dbReference type="ARBA" id="ARBA00022723"/>
    </source>
</evidence>
<dbReference type="PRINTS" id="PR01819">
    <property type="entry name" value="DESMOGLEIN"/>
</dbReference>
<reference evidence="29 30" key="1">
    <citation type="journal article" date="2010" name="Nature">
        <title>The sequence and de novo assembly of the giant panda genome.</title>
        <authorList>
            <person name="Li R."/>
            <person name="Fan W."/>
            <person name="Tian G."/>
            <person name="Zhu H."/>
            <person name="He L."/>
            <person name="Cai J."/>
            <person name="Huang Q."/>
            <person name="Cai Q."/>
            <person name="Li B."/>
            <person name="Bai Y."/>
            <person name="Zhang Z."/>
            <person name="Zhang Y."/>
            <person name="Wang W."/>
            <person name="Li J."/>
            <person name="Wei F."/>
            <person name="Li H."/>
            <person name="Jian M."/>
            <person name="Li J."/>
            <person name="Zhang Z."/>
            <person name="Nielsen R."/>
            <person name="Li D."/>
            <person name="Gu W."/>
            <person name="Yang Z."/>
            <person name="Xuan Z."/>
            <person name="Ryder O.A."/>
            <person name="Leung F.C."/>
            <person name="Zhou Y."/>
            <person name="Cao J."/>
            <person name="Sun X."/>
            <person name="Fu Y."/>
            <person name="Fang X."/>
            <person name="Guo X."/>
            <person name="Wang B."/>
            <person name="Hou R."/>
            <person name="Shen F."/>
            <person name="Mu B."/>
            <person name="Ni P."/>
            <person name="Lin R."/>
            <person name="Qian W."/>
            <person name="Wang G."/>
            <person name="Yu C."/>
            <person name="Nie W."/>
            <person name="Wang J."/>
            <person name="Wu Z."/>
            <person name="Liang H."/>
            <person name="Min J."/>
            <person name="Wu Q."/>
            <person name="Cheng S."/>
            <person name="Ruan J."/>
            <person name="Wang M."/>
            <person name="Shi Z."/>
            <person name="Wen M."/>
            <person name="Liu B."/>
            <person name="Ren X."/>
            <person name="Zheng H."/>
            <person name="Dong D."/>
            <person name="Cook K."/>
            <person name="Shan G."/>
            <person name="Zhang H."/>
            <person name="Kosiol C."/>
            <person name="Xie X."/>
            <person name="Lu Z."/>
            <person name="Zheng H."/>
            <person name="Li Y."/>
            <person name="Steiner C.C."/>
            <person name="Lam T.T."/>
            <person name="Lin S."/>
            <person name="Zhang Q."/>
            <person name="Li G."/>
            <person name="Tian J."/>
            <person name="Gong T."/>
            <person name="Liu H."/>
            <person name="Zhang D."/>
            <person name="Fang L."/>
            <person name="Ye C."/>
            <person name="Zhang J."/>
            <person name="Hu W."/>
            <person name="Xu A."/>
            <person name="Ren Y."/>
            <person name="Zhang G."/>
            <person name="Bruford M.W."/>
            <person name="Li Q."/>
            <person name="Ma L."/>
            <person name="Guo Y."/>
            <person name="An N."/>
            <person name="Hu Y."/>
            <person name="Zheng Y."/>
            <person name="Shi Y."/>
            <person name="Li Z."/>
            <person name="Liu Q."/>
            <person name="Chen Y."/>
            <person name="Zhao J."/>
            <person name="Qu N."/>
            <person name="Zhao S."/>
            <person name="Tian F."/>
            <person name="Wang X."/>
            <person name="Wang H."/>
            <person name="Xu L."/>
            <person name="Liu X."/>
            <person name="Vinar T."/>
            <person name="Wang Y."/>
            <person name="Lam T.W."/>
            <person name="Yiu S.M."/>
            <person name="Liu S."/>
            <person name="Zhang H."/>
            <person name="Li D."/>
            <person name="Huang Y."/>
            <person name="Wang X."/>
            <person name="Yang G."/>
            <person name="Jiang Z."/>
            <person name="Wang J."/>
            <person name="Qin N."/>
            <person name="Li L."/>
            <person name="Li J."/>
            <person name="Bolund L."/>
            <person name="Kristiansen K."/>
            <person name="Wong G.K."/>
            <person name="Olson M."/>
            <person name="Zhang X."/>
            <person name="Li S."/>
            <person name="Yang H."/>
            <person name="Wang J."/>
            <person name="Wang J."/>
        </authorList>
    </citation>
    <scope>NUCLEOTIDE SEQUENCE [LARGE SCALE GENOMIC DNA]</scope>
</reference>
<evidence type="ECO:0000256" key="13">
    <source>
        <dbReference type="ARBA" id="ARBA00022889"/>
    </source>
</evidence>
<evidence type="ECO:0000256" key="5">
    <source>
        <dbReference type="ARBA" id="ARBA00022475"/>
    </source>
</evidence>
<comment type="subunit">
    <text evidence="22">Binds to JUP/plakoglobin. Interacts with PKP2. Interacts with DSC3; there is evidence to suggest that the interaction promotes cell-cell adhesion of keratinocytes.</text>
</comment>
<sequence length="967" mass="105862">MDWHSFRAAAVLFIFLVVVEVNSEFRIQVRDYNTKNGTIKWHSIRRQKREWIKFAAACREGEDNSKRNPIAKIHSDCAANQQVTYRISGVGIDQPPYGIFIINQKTGEINITSIVDREVTPFFIIYCRALNSLGQDLERPLELRVRVLDINDNPPVFSMSTFVGQIEENSNANTLVMRLNATDADEPNNLNSKIAFKIIRQEPSDSPMFIINRNTGEIRTMNNFLDREQYSQYSLAVRGSDRDGGADGMSAECECNIKILDVNDNIPYMELPSQSISIDENALYSDLLQIRIIDLDEEYSANWMGVIFFISGNEGGWFDIEMNERTNVGILKVIKPLDYEDVKSLQLSLGVRNKAEFHHSIMSQYKLTATAITVTVLNVIEGPVFRPGSKTYVVTSNMGQNYKVGDFIATDQDTGRASTTVRYVMGNNPANLLDVDSKTGIITLRNRVTREQYNMLGGKYQGTILSIDDTLRRTCTGTINIDLQGSGWVENGKVTDSTSTGSSEGSSTAGGEVTGTGSVNGADTSSNTGDKTYSDVTGTMPLDNGFEESKFSDNVHFGPAGIGLLIMGFLVLGLVPFLLMCCDCGGAPGGGAGFEPVPECSDGAIHSWAVEGPQPPPVDVTTVCVPPIPPDNANLIECIDTSGVYTNEYGGREMQDLGGGERTTGFELTEGVKTSGVPEICQEYSGTLRRNSMRECREGGLNMNFMESYFCQKAYAYADEDEGRPANDCLLIYDHEGVGSPVGSIGCCSWIVDDLDESCMETLDPKFRTLAEICLDTEIEPFPSQQACIPISTDLPLLGPNYFVSDSSGMTLSEAEFQAEMAIPEPMTHGDIVVTETYTTADQCMQPTTIVFDPQLAPNVVVTETVMAPVYDVQGNICVPAELANTHNVIYAERVLSSPGMPDVSSDSMTDGCMGPVMSGGILVGPEIQVTQMVSPNVHISQTTSSTSPVTSRHRVTRYSNIHYSQQ</sequence>
<dbReference type="InterPro" id="IPR020894">
    <property type="entry name" value="Cadherin_CS"/>
</dbReference>
<evidence type="ECO:0000256" key="22">
    <source>
        <dbReference type="ARBA" id="ARBA00093564"/>
    </source>
</evidence>
<evidence type="ECO:0000256" key="11">
    <source>
        <dbReference type="ARBA" id="ARBA00022737"/>
    </source>
</evidence>
<reference evidence="29" key="3">
    <citation type="submission" date="2025-09" db="UniProtKB">
        <authorList>
            <consortium name="Ensembl"/>
        </authorList>
    </citation>
    <scope>IDENTIFICATION</scope>
</reference>
<dbReference type="PRINTS" id="PR01818">
    <property type="entry name" value="DESMOCADHERN"/>
</dbReference>
<dbReference type="InterPro" id="IPR002126">
    <property type="entry name" value="Cadherin-like_dom"/>
</dbReference>
<comment type="function">
    <text evidence="19">Component of intercellular desmosome junctions. Involved in the interaction of plaque proteins and intermediate filaments mediating cell-cell adhesion.</text>
</comment>
<evidence type="ECO:0000256" key="21">
    <source>
        <dbReference type="ARBA" id="ARBA00076681"/>
    </source>
</evidence>
<feature type="signal peptide" evidence="27">
    <location>
        <begin position="1"/>
        <end position="23"/>
    </location>
</feature>
<dbReference type="FunFam" id="2.60.40.60:FF:000011">
    <property type="entry name" value="Cadherin 1"/>
    <property type="match status" value="1"/>
</dbReference>
<keyword evidence="12 23" id="KW-0106">Calcium</keyword>
<dbReference type="GO" id="GO:0007156">
    <property type="term" value="P:homophilic cell adhesion via plasma membrane adhesion molecules"/>
    <property type="evidence" value="ECO:0007669"/>
    <property type="project" value="InterPro"/>
</dbReference>
<evidence type="ECO:0000256" key="4">
    <source>
        <dbReference type="ARBA" id="ARBA00004568"/>
    </source>
</evidence>
<feature type="chain" id="PRO_5030688511" description="Desmoglein-1" evidence="27">
    <location>
        <begin position="24"/>
        <end position="967"/>
    </location>
</feature>
<proteinExistence type="predicted"/>
<dbReference type="PROSITE" id="PS50268">
    <property type="entry name" value="CADHERIN_2"/>
    <property type="match status" value="4"/>
</dbReference>
<dbReference type="FunFam" id="2.60.40.60:FF:000083">
    <property type="entry name" value="Desmoglein 1"/>
    <property type="match status" value="1"/>
</dbReference>
<dbReference type="Proteomes" id="UP000008912">
    <property type="component" value="Unassembled WGS sequence"/>
</dbReference>
<dbReference type="GO" id="GO:0005634">
    <property type="term" value="C:nucleus"/>
    <property type="evidence" value="ECO:0007669"/>
    <property type="project" value="UniProtKB-SubCell"/>
</dbReference>
<feature type="compositionally biased region" description="Low complexity" evidence="26">
    <location>
        <begin position="941"/>
        <end position="951"/>
    </location>
</feature>
<evidence type="ECO:0000256" key="12">
    <source>
        <dbReference type="ARBA" id="ARBA00022837"/>
    </source>
</evidence>
<accession>A0A7N5PA33</accession>
<feature type="domain" description="Cadherin" evidence="28">
    <location>
        <begin position="386"/>
        <end position="483"/>
    </location>
</feature>
<evidence type="ECO:0000256" key="20">
    <source>
        <dbReference type="ARBA" id="ARBA00069636"/>
    </source>
</evidence>
<evidence type="ECO:0000256" key="2">
    <source>
        <dbReference type="ARBA" id="ARBA00004251"/>
    </source>
</evidence>
<dbReference type="InterPro" id="IPR027397">
    <property type="entry name" value="Catenin-bd_sf"/>
</dbReference>
<evidence type="ECO:0000256" key="15">
    <source>
        <dbReference type="ARBA" id="ARBA00022989"/>
    </source>
</evidence>
<dbReference type="GeneTree" id="ENSGT01030000234624"/>
<evidence type="ECO:0000256" key="6">
    <source>
        <dbReference type="ARBA" id="ARBA00022490"/>
    </source>
</evidence>
<protein>
    <recommendedName>
        <fullName evidence="20">Desmoglein-1</fullName>
    </recommendedName>
    <alternativeName>
        <fullName evidence="21">Desmosomal glycoprotein 1</fullName>
    </alternativeName>
</protein>
<dbReference type="GO" id="GO:0005737">
    <property type="term" value="C:cytoplasm"/>
    <property type="evidence" value="ECO:0007669"/>
    <property type="project" value="UniProtKB-SubCell"/>
</dbReference>
<keyword evidence="17" id="KW-0325">Glycoprotein</keyword>
<dbReference type="PANTHER" id="PTHR24025:SF9">
    <property type="entry name" value="DESMOGLEIN-1"/>
    <property type="match status" value="1"/>
</dbReference>
<evidence type="ECO:0000313" key="30">
    <source>
        <dbReference type="Proteomes" id="UP000008912"/>
    </source>
</evidence>
<dbReference type="Pfam" id="PF00028">
    <property type="entry name" value="Cadherin"/>
    <property type="match status" value="3"/>
</dbReference>
<evidence type="ECO:0000256" key="25">
    <source>
        <dbReference type="RuleBase" id="RU004358"/>
    </source>
</evidence>
<keyword evidence="30" id="KW-1185">Reference proteome</keyword>
<keyword evidence="15" id="KW-1133">Transmembrane helix</keyword>
<keyword evidence="13 24" id="KW-0130">Cell adhesion</keyword>
<evidence type="ECO:0000313" key="29">
    <source>
        <dbReference type="Ensembl" id="ENSAMEP00000041095.1"/>
    </source>
</evidence>
<dbReference type="AlphaFoldDB" id="A0A7N5PA33"/>
<dbReference type="FunFam" id="4.10.900.10:FF:000003">
    <property type="entry name" value="Desmoglein 1"/>
    <property type="match status" value="1"/>
</dbReference>
<dbReference type="GO" id="GO:0005509">
    <property type="term" value="F:calcium ion binding"/>
    <property type="evidence" value="ECO:0007669"/>
    <property type="project" value="UniProtKB-UniRule"/>
</dbReference>
<feature type="compositionally biased region" description="Low complexity" evidence="26">
    <location>
        <begin position="494"/>
        <end position="519"/>
    </location>
</feature>
<evidence type="ECO:0000256" key="24">
    <source>
        <dbReference type="RuleBase" id="RU003318"/>
    </source>
</evidence>
<dbReference type="InterPro" id="IPR015919">
    <property type="entry name" value="Cadherin-like_sf"/>
</dbReference>
<evidence type="ECO:0000256" key="19">
    <source>
        <dbReference type="ARBA" id="ARBA00037034"/>
    </source>
</evidence>
<evidence type="ECO:0000256" key="18">
    <source>
        <dbReference type="ARBA" id="ARBA00023242"/>
    </source>
</evidence>
<feature type="region of interest" description="Disordered" evidence="26">
    <location>
        <begin position="490"/>
        <end position="535"/>
    </location>
</feature>
<dbReference type="InterPro" id="IPR000233">
    <property type="entry name" value="Cadherin_Y-type_LIR"/>
</dbReference>
<evidence type="ECO:0000256" key="10">
    <source>
        <dbReference type="ARBA" id="ARBA00022729"/>
    </source>
</evidence>
<comment type="function">
    <text evidence="25">A component of desmosome cell-cell junctions which are required for positive regulation of cellular adhesion. Involved in the interaction of plaque proteins and intermediate filaments mediating cell-cell adhesion.</text>
</comment>
<dbReference type="PANTHER" id="PTHR24025">
    <property type="entry name" value="DESMOGLEIN FAMILY MEMBER"/>
    <property type="match status" value="1"/>
</dbReference>
<evidence type="ECO:0000256" key="14">
    <source>
        <dbReference type="ARBA" id="ARBA00022949"/>
    </source>
</evidence>
<feature type="domain" description="Cadherin" evidence="28">
    <location>
        <begin position="70"/>
        <end position="157"/>
    </location>
</feature>
<dbReference type="Gene3D" id="2.60.40.60">
    <property type="entry name" value="Cadherins"/>
    <property type="match status" value="4"/>
</dbReference>
<dbReference type="FunFam" id="2.60.40.60:FF:000238">
    <property type="entry name" value="Desmoglein 1"/>
    <property type="match status" value="1"/>
</dbReference>
<evidence type="ECO:0000256" key="27">
    <source>
        <dbReference type="SAM" id="SignalP"/>
    </source>
</evidence>
<evidence type="ECO:0000259" key="28">
    <source>
        <dbReference type="PROSITE" id="PS50268"/>
    </source>
</evidence>
<comment type="subcellular location">
    <subcellularLocation>
        <location evidence="4">Cell junction</location>
        <location evidence="4">Desmosome</location>
    </subcellularLocation>
    <subcellularLocation>
        <location evidence="2 24">Cell membrane</location>
        <topology evidence="2 24">Single-pass type I membrane protein</topology>
    </subcellularLocation>
    <subcellularLocation>
        <location evidence="3">Cytoplasm</location>
    </subcellularLocation>
    <subcellularLocation>
        <location evidence="1">Nucleus</location>
    </subcellularLocation>
</comment>
<dbReference type="CDD" id="cd11304">
    <property type="entry name" value="Cadherin_repeat"/>
    <property type="match status" value="4"/>
</dbReference>
<evidence type="ECO:0000256" key="3">
    <source>
        <dbReference type="ARBA" id="ARBA00004496"/>
    </source>
</evidence>
<keyword evidence="7" id="KW-0165">Cleavage on pair of basic residues</keyword>
<keyword evidence="8 24" id="KW-0812">Transmembrane</keyword>
<keyword evidence="14" id="KW-0965">Cell junction</keyword>
<feature type="region of interest" description="Disordered" evidence="26">
    <location>
        <begin position="940"/>
        <end position="967"/>
    </location>
</feature>
<feature type="compositionally biased region" description="Polar residues" evidence="26">
    <location>
        <begin position="521"/>
        <end position="535"/>
    </location>
</feature>
<feature type="domain" description="Cadherin" evidence="28">
    <location>
        <begin position="158"/>
        <end position="269"/>
    </location>
</feature>
<dbReference type="GO" id="GO:0030057">
    <property type="term" value="C:desmosome"/>
    <property type="evidence" value="ECO:0007669"/>
    <property type="project" value="UniProtKB-SubCell"/>
</dbReference>
<organism evidence="29 30">
    <name type="scientific">Ailuropoda melanoleuca</name>
    <name type="common">Giant panda</name>
    <dbReference type="NCBI Taxonomy" id="9646"/>
    <lineage>
        <taxon>Eukaryota</taxon>
        <taxon>Metazoa</taxon>
        <taxon>Chordata</taxon>
        <taxon>Craniata</taxon>
        <taxon>Vertebrata</taxon>
        <taxon>Euteleostomi</taxon>
        <taxon>Mammalia</taxon>
        <taxon>Eutheria</taxon>
        <taxon>Laurasiatheria</taxon>
        <taxon>Carnivora</taxon>
        <taxon>Caniformia</taxon>
        <taxon>Ursidae</taxon>
        <taxon>Ailuropoda</taxon>
    </lineage>
</organism>
<keyword evidence="9" id="KW-0479">Metal-binding</keyword>
<keyword evidence="16" id="KW-0472">Membrane</keyword>
<evidence type="ECO:0000256" key="26">
    <source>
        <dbReference type="SAM" id="MobiDB-lite"/>
    </source>
</evidence>
<dbReference type="Gene3D" id="4.10.900.10">
    <property type="entry name" value="TCF3-CBD (Catenin binding domain)"/>
    <property type="match status" value="1"/>
</dbReference>
<gene>
    <name evidence="29" type="primary">DSG1</name>
</gene>
<dbReference type="PROSITE" id="PS00232">
    <property type="entry name" value="CADHERIN_1"/>
    <property type="match status" value="1"/>
</dbReference>